<sequence length="689" mass="78604">MRKFIGDSLTFNIPTLFKFHHKPTSPTETKSLQLLKDSLIGYCLITCESMAIPETPHTTNKLSNKLNKRPRNLITLFSFTTTTTTTTTSSSPCSSSPSESMMEENIKNAEAIIHKWDINGDSYTRFISIFQDNTREATVFINCVKGLHRAMHFLVSNDPRSEMLAVAQRLMKIAMKRLEKEFHLILSDNREYLEPRSVSSWPSRLSWSSTESEDERKLQISVSDVESLSMIAISILRLIADTMISCGYGKECIKSYKMIRKSAINEALFHLGIQPYCYFHIKKMVDASHFEYHVKSWLNAVPIAVKTLFHGEKFLCDYVFTSFVEIRDSCFENSTEGALNLFTFPELIATRCKRLKSETIFVMMELYDSISNLWPEIESLFSYESVSSVKMQALSSLHKLGDSIRTVLRELESSIHNNSSKLTVSGGGIHPLNDSVMTYLSSLAEYGSALSDVIVDDLPFKEQSPFLESYMECLNTDEVSPPAVTVKLAWIILVLLCKLDGKAKFHNYVALSYLFLVNNLHFIIEKVRETNLKSILGEEWIMKHEKKLKQYVSSYESMSWNKVISCLPENSVVCPEKVRDCFRRLYSTFEEVYGKQTTWIVVDEKMRDKMKASIANRLVPAYEEFYGKHLITLSEDERCMKMLTSLSPENMANCLSVLFPGSPVILRNSGSFSLTLPTVSVSQTSRPFR</sequence>
<dbReference type="InterPro" id="IPR016159">
    <property type="entry name" value="Cullin_repeat-like_dom_sf"/>
</dbReference>
<comment type="function">
    <text evidence="3">Component of the exocyst complex.</text>
</comment>
<dbReference type="Gene3D" id="1.20.1280.170">
    <property type="entry name" value="Exocyst complex component Exo70"/>
    <property type="match status" value="1"/>
</dbReference>
<name>A0AAU9NL18_9ASTR</name>
<evidence type="ECO:0000256" key="3">
    <source>
        <dbReference type="RuleBase" id="RU365026"/>
    </source>
</evidence>
<evidence type="ECO:0000313" key="6">
    <source>
        <dbReference type="Proteomes" id="UP001157418"/>
    </source>
</evidence>
<reference evidence="5 6" key="1">
    <citation type="submission" date="2022-01" db="EMBL/GenBank/DDBJ databases">
        <authorList>
            <person name="Xiong W."/>
            <person name="Schranz E."/>
        </authorList>
    </citation>
    <scope>NUCLEOTIDE SEQUENCE [LARGE SCALE GENOMIC DNA]</scope>
</reference>
<keyword evidence="3" id="KW-0653">Protein transport</keyword>
<keyword evidence="2 3" id="KW-0813">Transport</keyword>
<accession>A0AAU9NL18</accession>
<dbReference type="AlphaFoldDB" id="A0AAU9NL18"/>
<evidence type="ECO:0000256" key="1">
    <source>
        <dbReference type="ARBA" id="ARBA00006756"/>
    </source>
</evidence>
<proteinExistence type="inferred from homology"/>
<keyword evidence="6" id="KW-1185">Reference proteome</keyword>
<evidence type="ECO:0000313" key="5">
    <source>
        <dbReference type="EMBL" id="CAH1438530.1"/>
    </source>
</evidence>
<dbReference type="Pfam" id="PF03081">
    <property type="entry name" value="Exo70_C"/>
    <property type="match status" value="1"/>
</dbReference>
<comment type="caution">
    <text evidence="5">The sequence shown here is derived from an EMBL/GenBank/DDBJ whole genome shotgun (WGS) entry which is preliminary data.</text>
</comment>
<dbReference type="InterPro" id="IPR004140">
    <property type="entry name" value="Exo70"/>
</dbReference>
<evidence type="ECO:0000256" key="2">
    <source>
        <dbReference type="ARBA" id="ARBA00022448"/>
    </source>
</evidence>
<dbReference type="GO" id="GO:0006887">
    <property type="term" value="P:exocytosis"/>
    <property type="evidence" value="ECO:0007669"/>
    <property type="project" value="UniProtKB-KW"/>
</dbReference>
<dbReference type="SUPFAM" id="SSF74788">
    <property type="entry name" value="Cullin repeat-like"/>
    <property type="match status" value="1"/>
</dbReference>
<protein>
    <recommendedName>
        <fullName evidence="3">Exocyst subunit Exo70 family protein</fullName>
    </recommendedName>
</protein>
<dbReference type="PANTHER" id="PTHR12542:SF26">
    <property type="entry name" value="EXOCYST SUBUNIT EXO70 FAMILY PROTEIN"/>
    <property type="match status" value="1"/>
</dbReference>
<dbReference type="GO" id="GO:0015031">
    <property type="term" value="P:protein transport"/>
    <property type="evidence" value="ECO:0007669"/>
    <property type="project" value="UniProtKB-KW"/>
</dbReference>
<dbReference type="Pfam" id="PF20669">
    <property type="entry name" value="Exo70_N"/>
    <property type="match status" value="1"/>
</dbReference>
<dbReference type="GO" id="GO:0005546">
    <property type="term" value="F:phosphatidylinositol-4,5-bisphosphate binding"/>
    <property type="evidence" value="ECO:0007669"/>
    <property type="project" value="InterPro"/>
</dbReference>
<evidence type="ECO:0000259" key="4">
    <source>
        <dbReference type="Pfam" id="PF03081"/>
    </source>
</evidence>
<organism evidence="5 6">
    <name type="scientific">Lactuca virosa</name>
    <dbReference type="NCBI Taxonomy" id="75947"/>
    <lineage>
        <taxon>Eukaryota</taxon>
        <taxon>Viridiplantae</taxon>
        <taxon>Streptophyta</taxon>
        <taxon>Embryophyta</taxon>
        <taxon>Tracheophyta</taxon>
        <taxon>Spermatophyta</taxon>
        <taxon>Magnoliopsida</taxon>
        <taxon>eudicotyledons</taxon>
        <taxon>Gunneridae</taxon>
        <taxon>Pentapetalae</taxon>
        <taxon>asterids</taxon>
        <taxon>campanulids</taxon>
        <taxon>Asterales</taxon>
        <taxon>Asteraceae</taxon>
        <taxon>Cichorioideae</taxon>
        <taxon>Cichorieae</taxon>
        <taxon>Lactucinae</taxon>
        <taxon>Lactuca</taxon>
    </lineage>
</organism>
<keyword evidence="3" id="KW-0268">Exocytosis</keyword>
<feature type="domain" description="Exocyst complex subunit Exo70 C-terminal" evidence="4">
    <location>
        <begin position="295"/>
        <end position="655"/>
    </location>
</feature>
<gene>
    <name evidence="5" type="ORF">LVIROSA_LOCUS24785</name>
</gene>
<dbReference type="Proteomes" id="UP001157418">
    <property type="component" value="Unassembled WGS sequence"/>
</dbReference>
<dbReference type="GO" id="GO:0000145">
    <property type="term" value="C:exocyst"/>
    <property type="evidence" value="ECO:0007669"/>
    <property type="project" value="InterPro"/>
</dbReference>
<comment type="similarity">
    <text evidence="1 3">Belongs to the EXO70 family.</text>
</comment>
<dbReference type="InterPro" id="IPR046364">
    <property type="entry name" value="Exo70_C"/>
</dbReference>
<dbReference type="PANTHER" id="PTHR12542">
    <property type="entry name" value="EXOCYST COMPLEX PROTEIN EXO70"/>
    <property type="match status" value="1"/>
</dbReference>
<dbReference type="EMBL" id="CAKMRJ010004445">
    <property type="protein sequence ID" value="CAH1438530.1"/>
    <property type="molecule type" value="Genomic_DNA"/>
</dbReference>